<name>A0AB39KVS2_9CAUL</name>
<dbReference type="Pfam" id="PF03279">
    <property type="entry name" value="Lip_A_acyltrans"/>
    <property type="match status" value="1"/>
</dbReference>
<evidence type="ECO:0000256" key="3">
    <source>
        <dbReference type="ARBA" id="ARBA00022519"/>
    </source>
</evidence>
<proteinExistence type="predicted"/>
<protein>
    <submittedName>
        <fullName evidence="7">Lysophospholipid acyltransferase family protein</fullName>
    </submittedName>
</protein>
<dbReference type="InterPro" id="IPR004960">
    <property type="entry name" value="LipA_acyltrans"/>
</dbReference>
<dbReference type="GO" id="GO:0005886">
    <property type="term" value="C:plasma membrane"/>
    <property type="evidence" value="ECO:0007669"/>
    <property type="project" value="UniProtKB-SubCell"/>
</dbReference>
<keyword evidence="5" id="KW-0472">Membrane</keyword>
<dbReference type="AlphaFoldDB" id="A0AB39KVS2"/>
<evidence type="ECO:0000313" key="7">
    <source>
        <dbReference type="EMBL" id="XDO97384.1"/>
    </source>
</evidence>
<gene>
    <name evidence="7" type="ORF">ABOZ73_02910</name>
</gene>
<dbReference type="PANTHER" id="PTHR30606:SF9">
    <property type="entry name" value="LIPID A BIOSYNTHESIS LAUROYLTRANSFERASE"/>
    <property type="match status" value="1"/>
</dbReference>
<reference evidence="7" key="1">
    <citation type="submission" date="2024-06" db="EMBL/GenBank/DDBJ databases">
        <title>Caulobacter inopinatus, sp. nov.</title>
        <authorList>
            <person name="Donachie S.P."/>
        </authorList>
    </citation>
    <scope>NUCLEOTIDE SEQUENCE</scope>
    <source>
        <strain evidence="7">73W</strain>
    </source>
</reference>
<dbReference type="PANTHER" id="PTHR30606">
    <property type="entry name" value="LIPID A BIOSYNTHESIS LAUROYL ACYLTRANSFERASE"/>
    <property type="match status" value="1"/>
</dbReference>
<keyword evidence="6 7" id="KW-0012">Acyltransferase</keyword>
<dbReference type="CDD" id="cd07984">
    <property type="entry name" value="LPLAT_LABLAT-like"/>
    <property type="match status" value="1"/>
</dbReference>
<dbReference type="EMBL" id="CP158375">
    <property type="protein sequence ID" value="XDO97384.1"/>
    <property type="molecule type" value="Genomic_DNA"/>
</dbReference>
<keyword evidence="3" id="KW-0997">Cell inner membrane</keyword>
<comment type="subcellular location">
    <subcellularLocation>
        <location evidence="1">Cell inner membrane</location>
    </subcellularLocation>
</comment>
<dbReference type="GO" id="GO:0016746">
    <property type="term" value="F:acyltransferase activity"/>
    <property type="evidence" value="ECO:0007669"/>
    <property type="project" value="UniProtKB-KW"/>
</dbReference>
<dbReference type="GO" id="GO:0009247">
    <property type="term" value="P:glycolipid biosynthetic process"/>
    <property type="evidence" value="ECO:0007669"/>
    <property type="project" value="UniProtKB-ARBA"/>
</dbReference>
<evidence type="ECO:0000256" key="4">
    <source>
        <dbReference type="ARBA" id="ARBA00022679"/>
    </source>
</evidence>
<accession>A0AB39KVS2</accession>
<evidence type="ECO:0000256" key="6">
    <source>
        <dbReference type="ARBA" id="ARBA00023315"/>
    </source>
</evidence>
<keyword evidence="2" id="KW-1003">Cell membrane</keyword>
<keyword evidence="4" id="KW-0808">Transferase</keyword>
<evidence type="ECO:0000256" key="1">
    <source>
        <dbReference type="ARBA" id="ARBA00004533"/>
    </source>
</evidence>
<evidence type="ECO:0000256" key="5">
    <source>
        <dbReference type="ARBA" id="ARBA00023136"/>
    </source>
</evidence>
<sequence>MSETRPSFAQDLAWRLEALAFDVFTGAMRLLPVDWASAFGGALTRTLGPLTGAHKTADRNLRLAFPDKDDAWRADILKKQWDEVGRTFAEFPIMDRIILSPDRVEIKNAERLAQIAEKREPVVFISGHFSNWEVMPAAIVQSGVDCQITYRAANNPYVDARIRKSRFRYGVRLFAPKGGDGAKELLAALKTGQSVALMNDQKFNGGVAAPFFGHLAHTAPGPTRLALRFGTVLQPMTVERTRGARFKAVVHDPIVLEHTDDRTADIETGVRRINDMVEAQIRKRPHEWFWVHKRWSAEAYDSLKA</sequence>
<evidence type="ECO:0000256" key="2">
    <source>
        <dbReference type="ARBA" id="ARBA00022475"/>
    </source>
</evidence>
<organism evidence="7">
    <name type="scientific">Caulobacter sp. 73W</name>
    <dbReference type="NCBI Taxonomy" id="3161137"/>
    <lineage>
        <taxon>Bacteria</taxon>
        <taxon>Pseudomonadati</taxon>
        <taxon>Pseudomonadota</taxon>
        <taxon>Alphaproteobacteria</taxon>
        <taxon>Caulobacterales</taxon>
        <taxon>Caulobacteraceae</taxon>
        <taxon>Caulobacter</taxon>
    </lineage>
</organism>
<dbReference type="RefSeq" id="WP_369060569.1">
    <property type="nucleotide sequence ID" value="NZ_CP158375.1"/>
</dbReference>